<name>V4L0N9_EUTSA</name>
<dbReference type="PANTHER" id="PTHR37610">
    <property type="entry name" value="CCHC-TYPE DOMAIN-CONTAINING PROTEIN"/>
    <property type="match status" value="1"/>
</dbReference>
<feature type="domain" description="CCHC-type" evidence="2">
    <location>
        <begin position="216"/>
        <end position="229"/>
    </location>
</feature>
<protein>
    <recommendedName>
        <fullName evidence="2">CCHC-type domain-containing protein</fullName>
    </recommendedName>
</protein>
<dbReference type="eggNOG" id="KOG0017">
    <property type="taxonomic scope" value="Eukaryota"/>
</dbReference>
<accession>V4L0N9</accession>
<evidence type="ECO:0000313" key="4">
    <source>
        <dbReference type="Proteomes" id="UP000030689"/>
    </source>
</evidence>
<sequence length="253" mass="28621">MINSLRTKRKLGFIDGTLKRLSSDSVEAEQWDMVNAMIIGWIYSSVEPKLRPSISLVDSAKAMWASLQRRFSVNNDTRVLQLLADINNCKQDGDTVEIFFGRLKVMWDDLADLDKGFTCCCGTEKILFHQFLMGFDNSRFGTTHSNILSQQSEINLDMVYSQIVQEERYLNVMRGAEERIPVMGLSATTQPQPLQHSAPKTEQAAAAKFSRPTTMCTHCGKTGHEATSCFYLIGFPEWYNDKKSNSGRPISLR</sequence>
<proteinExistence type="predicted"/>
<dbReference type="GO" id="GO:0008270">
    <property type="term" value="F:zinc ion binding"/>
    <property type="evidence" value="ECO:0007669"/>
    <property type="project" value="UniProtKB-KW"/>
</dbReference>
<dbReference type="Proteomes" id="UP000030689">
    <property type="component" value="Unassembled WGS sequence"/>
</dbReference>
<evidence type="ECO:0000313" key="3">
    <source>
        <dbReference type="EMBL" id="ESQ37179.1"/>
    </source>
</evidence>
<reference evidence="3 4" key="1">
    <citation type="journal article" date="2013" name="Front. Plant Sci.">
        <title>The Reference Genome of the Halophytic Plant Eutrema salsugineum.</title>
        <authorList>
            <person name="Yang R."/>
            <person name="Jarvis D.E."/>
            <person name="Chen H."/>
            <person name="Beilstein M.A."/>
            <person name="Grimwood J."/>
            <person name="Jenkins J."/>
            <person name="Shu S."/>
            <person name="Prochnik S."/>
            <person name="Xin M."/>
            <person name="Ma C."/>
            <person name="Schmutz J."/>
            <person name="Wing R.A."/>
            <person name="Mitchell-Olds T."/>
            <person name="Schumaker K.S."/>
            <person name="Wang X."/>
        </authorList>
    </citation>
    <scope>NUCLEOTIDE SEQUENCE [LARGE SCALE GENOMIC DNA]</scope>
</reference>
<gene>
    <name evidence="3" type="ORF">EUTSA_v10002805mg</name>
</gene>
<dbReference type="OMA" id="MVRANIA"/>
<keyword evidence="1" id="KW-0863">Zinc-finger</keyword>
<dbReference type="Gramene" id="ESQ37179">
    <property type="protein sequence ID" value="ESQ37179"/>
    <property type="gene ID" value="EUTSA_v10002805mg"/>
</dbReference>
<organism evidence="3 4">
    <name type="scientific">Eutrema salsugineum</name>
    <name type="common">Saltwater cress</name>
    <name type="synonym">Sisymbrium salsugineum</name>
    <dbReference type="NCBI Taxonomy" id="72664"/>
    <lineage>
        <taxon>Eukaryota</taxon>
        <taxon>Viridiplantae</taxon>
        <taxon>Streptophyta</taxon>
        <taxon>Embryophyta</taxon>
        <taxon>Tracheophyta</taxon>
        <taxon>Spermatophyta</taxon>
        <taxon>Magnoliopsida</taxon>
        <taxon>eudicotyledons</taxon>
        <taxon>Gunneridae</taxon>
        <taxon>Pentapetalae</taxon>
        <taxon>rosids</taxon>
        <taxon>malvids</taxon>
        <taxon>Brassicales</taxon>
        <taxon>Brassicaceae</taxon>
        <taxon>Eutremeae</taxon>
        <taxon>Eutrema</taxon>
    </lineage>
</organism>
<evidence type="ECO:0000256" key="1">
    <source>
        <dbReference type="PROSITE-ProRule" id="PRU00047"/>
    </source>
</evidence>
<feature type="non-terminal residue" evidence="3">
    <location>
        <position position="253"/>
    </location>
</feature>
<keyword evidence="4" id="KW-1185">Reference proteome</keyword>
<keyword evidence="1" id="KW-0862">Zinc</keyword>
<dbReference type="PROSITE" id="PS50158">
    <property type="entry name" value="ZF_CCHC"/>
    <property type="match status" value="1"/>
</dbReference>
<dbReference type="InterPro" id="IPR001878">
    <property type="entry name" value="Znf_CCHC"/>
</dbReference>
<dbReference type="KEGG" id="eus:EUTSA_v10002805mg"/>
<dbReference type="GO" id="GO:0003676">
    <property type="term" value="F:nucleic acid binding"/>
    <property type="evidence" value="ECO:0007669"/>
    <property type="project" value="InterPro"/>
</dbReference>
<dbReference type="EMBL" id="KI517609">
    <property type="protein sequence ID" value="ESQ37179.1"/>
    <property type="molecule type" value="Genomic_DNA"/>
</dbReference>
<dbReference type="AlphaFoldDB" id="V4L0N9"/>
<keyword evidence="1" id="KW-0479">Metal-binding</keyword>
<evidence type="ECO:0000259" key="2">
    <source>
        <dbReference type="PROSITE" id="PS50158"/>
    </source>
</evidence>
<dbReference type="PANTHER" id="PTHR37610:SF97">
    <property type="entry name" value="RETROTRANSPOSON GAG DOMAIN-CONTAINING PROTEIN"/>
    <property type="match status" value="1"/>
</dbReference>